<reference evidence="2" key="1">
    <citation type="journal article" date="2019" name="Int. J. Syst. Evol. Microbiol.">
        <title>The Global Catalogue of Microorganisms (GCM) 10K type strain sequencing project: providing services to taxonomists for standard genome sequencing and annotation.</title>
        <authorList>
            <consortium name="The Broad Institute Genomics Platform"/>
            <consortium name="The Broad Institute Genome Sequencing Center for Infectious Disease"/>
            <person name="Wu L."/>
            <person name="Ma J."/>
        </authorList>
    </citation>
    <scope>NUCLEOTIDE SEQUENCE [LARGE SCALE GENOMIC DNA]</scope>
    <source>
        <strain evidence="2">KCTC 52274</strain>
    </source>
</reference>
<dbReference type="Gene3D" id="3.30.530.20">
    <property type="match status" value="1"/>
</dbReference>
<dbReference type="Pfam" id="PF10604">
    <property type="entry name" value="Polyketide_cyc2"/>
    <property type="match status" value="1"/>
</dbReference>
<gene>
    <name evidence="1" type="ORF">ACFSR1_13920</name>
</gene>
<evidence type="ECO:0000313" key="1">
    <source>
        <dbReference type="EMBL" id="MFD2563773.1"/>
    </source>
</evidence>
<dbReference type="CDD" id="cd07821">
    <property type="entry name" value="PYR_PYL_RCAR_like"/>
    <property type="match status" value="1"/>
</dbReference>
<organism evidence="1 2">
    <name type="scientific">Aquimarina rubra</name>
    <dbReference type="NCBI Taxonomy" id="1920033"/>
    <lineage>
        <taxon>Bacteria</taxon>
        <taxon>Pseudomonadati</taxon>
        <taxon>Bacteroidota</taxon>
        <taxon>Flavobacteriia</taxon>
        <taxon>Flavobacteriales</taxon>
        <taxon>Flavobacteriaceae</taxon>
        <taxon>Aquimarina</taxon>
    </lineage>
</organism>
<evidence type="ECO:0000313" key="2">
    <source>
        <dbReference type="Proteomes" id="UP001597319"/>
    </source>
</evidence>
<dbReference type="InterPro" id="IPR023393">
    <property type="entry name" value="START-like_dom_sf"/>
</dbReference>
<dbReference type="EMBL" id="JBHULE010000019">
    <property type="protein sequence ID" value="MFD2563773.1"/>
    <property type="molecule type" value="Genomic_DNA"/>
</dbReference>
<sequence>MKTLNAIQFTNAPKQIQKQRFINASIDKVWEIVSDHKGMTVWMPMIKEVDLIKANSVGEWGEGSERNCQFGSDLLEEKIVHWDPPYGYAYMIADMHIVKNHLGYFKLVEKMEGTEVIWTQYYHPNGNMIKKWMAKNIMLPSVMKKALKNLEKKTTV</sequence>
<dbReference type="SUPFAM" id="SSF55961">
    <property type="entry name" value="Bet v1-like"/>
    <property type="match status" value="1"/>
</dbReference>
<name>A0ABW5LIV9_9FLAO</name>
<dbReference type="InterPro" id="IPR019587">
    <property type="entry name" value="Polyketide_cyclase/dehydratase"/>
</dbReference>
<protein>
    <submittedName>
        <fullName evidence="1">SRPBCC family protein</fullName>
    </submittedName>
</protein>
<dbReference type="RefSeq" id="WP_378293490.1">
    <property type="nucleotide sequence ID" value="NZ_JBHULE010000019.1"/>
</dbReference>
<accession>A0ABW5LIV9</accession>
<comment type="caution">
    <text evidence="1">The sequence shown here is derived from an EMBL/GenBank/DDBJ whole genome shotgun (WGS) entry which is preliminary data.</text>
</comment>
<keyword evidence="2" id="KW-1185">Reference proteome</keyword>
<dbReference type="Proteomes" id="UP001597319">
    <property type="component" value="Unassembled WGS sequence"/>
</dbReference>
<proteinExistence type="predicted"/>